<feature type="binding site" evidence="1">
    <location>
        <begin position="138"/>
        <end position="139"/>
    </location>
    <ligand>
        <name>S-adenosyl-L-methionine</name>
        <dbReference type="ChEBI" id="CHEBI:59789"/>
    </ligand>
</feature>
<dbReference type="Gene3D" id="3.40.50.150">
    <property type="entry name" value="Vaccinia Virus protein VP39"/>
    <property type="match status" value="1"/>
</dbReference>
<protein>
    <recommendedName>
        <fullName evidence="1">Ribosomal RNA large subunit methyltransferase J</fullName>
        <ecNumber evidence="1">2.1.1.266</ecNumber>
    </recommendedName>
    <alternativeName>
        <fullName evidence="1">23S rRNA (adenine(2030)-N6)-methyltransferase</fullName>
    </alternativeName>
    <alternativeName>
        <fullName evidence="1">23S rRNA m6A2030 methyltransferase</fullName>
    </alternativeName>
</protein>
<dbReference type="EMBL" id="JAASRM010000001">
    <property type="protein sequence ID" value="NIK87300.1"/>
    <property type="molecule type" value="Genomic_DNA"/>
</dbReference>
<dbReference type="PANTHER" id="PTHR37426:SF1">
    <property type="entry name" value="RIBOSOMAL RNA LARGE SUBUNIT METHYLTRANSFERASE J"/>
    <property type="match status" value="1"/>
</dbReference>
<dbReference type="RefSeq" id="WP_167080778.1">
    <property type="nucleotide sequence ID" value="NZ_BAAADC010000001.1"/>
</dbReference>
<comment type="subunit">
    <text evidence="1">Monomer.</text>
</comment>
<dbReference type="EC" id="2.1.1.266" evidence="1"/>
<dbReference type="GO" id="GO:0036307">
    <property type="term" value="F:23S rRNA (adenine(2030)-N(6))-methyltransferase activity"/>
    <property type="evidence" value="ECO:0007669"/>
    <property type="project" value="UniProtKB-UniRule"/>
</dbReference>
<comment type="function">
    <text evidence="1">Specifically methylates the adenine in position 2030 of 23S rRNA.</text>
</comment>
<evidence type="ECO:0000313" key="2">
    <source>
        <dbReference type="EMBL" id="NIK87300.1"/>
    </source>
</evidence>
<dbReference type="InterPro" id="IPR007473">
    <property type="entry name" value="RlmJ"/>
</dbReference>
<dbReference type="Proteomes" id="UP000570514">
    <property type="component" value="Unassembled WGS sequence"/>
</dbReference>
<evidence type="ECO:0000256" key="1">
    <source>
        <dbReference type="HAMAP-Rule" id="MF_00934"/>
    </source>
</evidence>
<feature type="site" description="Interaction with substrate rRNA" evidence="1">
    <location>
        <position position="3"/>
    </location>
</feature>
<feature type="active site" description="Proton acceptor" evidence="1">
    <location>
        <position position="159"/>
    </location>
</feature>
<comment type="caution">
    <text evidence="2">The sequence shown here is derived from an EMBL/GenBank/DDBJ whole genome shotgun (WGS) entry which is preliminary data.</text>
</comment>
<dbReference type="Pfam" id="PF04378">
    <property type="entry name" value="RsmJ"/>
    <property type="match status" value="1"/>
</dbReference>
<dbReference type="GO" id="GO:0070475">
    <property type="term" value="P:rRNA base methylation"/>
    <property type="evidence" value="ECO:0007669"/>
    <property type="project" value="UniProtKB-UniRule"/>
</dbReference>
<proteinExistence type="inferred from homology"/>
<dbReference type="AlphaFoldDB" id="A0A846MW83"/>
<keyword evidence="1 2" id="KW-0489">Methyltransferase</keyword>
<feature type="binding site" evidence="1">
    <location>
        <position position="159"/>
    </location>
    <ligand>
        <name>S-adenosyl-L-methionine</name>
        <dbReference type="ChEBI" id="CHEBI:59789"/>
    </ligand>
</feature>
<feature type="binding site" evidence="1">
    <location>
        <position position="95"/>
    </location>
    <ligand>
        <name>S-adenosyl-L-methionine</name>
        <dbReference type="ChEBI" id="CHEBI:59789"/>
    </ligand>
</feature>
<keyword evidence="1" id="KW-0949">S-adenosyl-L-methionine</keyword>
<dbReference type="SUPFAM" id="SSF53335">
    <property type="entry name" value="S-adenosyl-L-methionine-dependent methyltransferases"/>
    <property type="match status" value="1"/>
</dbReference>
<name>A0A846MW83_9PROT</name>
<evidence type="ECO:0000313" key="3">
    <source>
        <dbReference type="Proteomes" id="UP000570514"/>
    </source>
</evidence>
<keyword evidence="3" id="KW-1185">Reference proteome</keyword>
<comment type="catalytic activity">
    <reaction evidence="1">
        <text>adenosine(2030) in 23S rRNA + S-adenosyl-L-methionine = N(6)-methyladenosine(2030) in 23S rRNA + S-adenosyl-L-homocysteine + H(+)</text>
        <dbReference type="Rhea" id="RHEA:43736"/>
        <dbReference type="Rhea" id="RHEA-COMP:10668"/>
        <dbReference type="Rhea" id="RHEA-COMP:10669"/>
        <dbReference type="ChEBI" id="CHEBI:15378"/>
        <dbReference type="ChEBI" id="CHEBI:57856"/>
        <dbReference type="ChEBI" id="CHEBI:59789"/>
        <dbReference type="ChEBI" id="CHEBI:74411"/>
        <dbReference type="ChEBI" id="CHEBI:74449"/>
        <dbReference type="EC" id="2.1.1.266"/>
    </reaction>
</comment>
<dbReference type="HAMAP" id="MF_00934">
    <property type="entry name" value="23SrRNA_methyltr_J"/>
    <property type="match status" value="1"/>
</dbReference>
<feature type="binding site" evidence="1">
    <location>
        <position position="113"/>
    </location>
    <ligand>
        <name>S-adenosyl-L-methionine</name>
        <dbReference type="ChEBI" id="CHEBI:59789"/>
    </ligand>
</feature>
<dbReference type="InterPro" id="IPR029063">
    <property type="entry name" value="SAM-dependent_MTases_sf"/>
</dbReference>
<gene>
    <name evidence="1" type="primary">rlmJ</name>
    <name evidence="2" type="ORF">FHS83_000618</name>
</gene>
<accession>A0A846MW83</accession>
<dbReference type="GO" id="GO:0003723">
    <property type="term" value="F:RNA binding"/>
    <property type="evidence" value="ECO:0007669"/>
    <property type="project" value="UniProtKB-UniRule"/>
</dbReference>
<reference evidence="2 3" key="1">
    <citation type="submission" date="2020-03" db="EMBL/GenBank/DDBJ databases">
        <title>Genomic Encyclopedia of Type Strains, Phase IV (KMG-IV): sequencing the most valuable type-strain genomes for metagenomic binning, comparative biology and taxonomic classification.</title>
        <authorList>
            <person name="Goeker M."/>
        </authorList>
    </citation>
    <scope>NUCLEOTIDE SEQUENCE [LARGE SCALE GENOMIC DNA]</scope>
    <source>
        <strain evidence="2 3">DSM 19867</strain>
    </source>
</reference>
<keyword evidence="1" id="KW-0694">RNA-binding</keyword>
<sequence>MNYRHAFHAGNFADVAKHLALLTALIHLQKKPSALAVIDTHAGRGGYDLSDDTARRTGEAEAGIGRLKTLAGKNLPGALQAYLSHALSGPLYPGSPLFAARLLRPQDRLVAIEKHPEDVVALRSILAPFLKARVEEGDGYRRLAALTPPPERRGLILIDPPFEAPDEFQSAAKAFAAAYRRFATGVYLLWFPVKSPAEADLFCGEVLASGVKKLLRLDIRLTAAPDGKLASAGLLIVNPPWQFEEDMRAALAPILPLLAAEADFIPLAAE</sequence>
<comment type="similarity">
    <text evidence="1">Belongs to the RlmJ family.</text>
</comment>
<dbReference type="PANTHER" id="PTHR37426">
    <property type="entry name" value="RIBOSOMAL RNA LARGE SUBUNIT METHYLTRANSFERASE J"/>
    <property type="match status" value="1"/>
</dbReference>
<organism evidence="2 3">
    <name type="scientific">Rhizomicrobium palustre</name>
    <dbReference type="NCBI Taxonomy" id="189966"/>
    <lineage>
        <taxon>Bacteria</taxon>
        <taxon>Pseudomonadati</taxon>
        <taxon>Pseudomonadota</taxon>
        <taxon>Alphaproteobacteria</taxon>
        <taxon>Micropepsales</taxon>
        <taxon>Micropepsaceae</taxon>
        <taxon>Rhizomicrobium</taxon>
    </lineage>
</organism>
<keyword evidence="1" id="KW-0698">rRNA processing</keyword>
<keyword evidence="1 2" id="KW-0808">Transferase</keyword>
<feature type="binding site" evidence="1">
    <location>
        <position position="18"/>
    </location>
    <ligand>
        <name>S-adenosyl-L-methionine</name>
        <dbReference type="ChEBI" id="CHEBI:59789"/>
    </ligand>
</feature>
<dbReference type="GO" id="GO:0005829">
    <property type="term" value="C:cytosol"/>
    <property type="evidence" value="ECO:0007669"/>
    <property type="project" value="TreeGrafter"/>
</dbReference>
<feature type="binding site" evidence="1">
    <location>
        <position position="41"/>
    </location>
    <ligand>
        <name>S-adenosyl-L-methionine</name>
        <dbReference type="ChEBI" id="CHEBI:59789"/>
    </ligand>
</feature>